<dbReference type="PANTHER" id="PTHR33360:SF2">
    <property type="entry name" value="TRANSPOSASE FOR INSERTION SEQUENCE ELEMENT IS200"/>
    <property type="match status" value="1"/>
</dbReference>
<evidence type="ECO:0000259" key="1">
    <source>
        <dbReference type="SMART" id="SM01321"/>
    </source>
</evidence>
<dbReference type="InterPro" id="IPR036515">
    <property type="entry name" value="Transposase_17_sf"/>
</dbReference>
<dbReference type="GO" id="GO:0004803">
    <property type="term" value="F:transposase activity"/>
    <property type="evidence" value="ECO:0007669"/>
    <property type="project" value="InterPro"/>
</dbReference>
<dbReference type="SUPFAM" id="SSF143422">
    <property type="entry name" value="Transposase IS200-like"/>
    <property type="match status" value="1"/>
</dbReference>
<dbReference type="Pfam" id="PF01797">
    <property type="entry name" value="Y1_Tnp"/>
    <property type="match status" value="1"/>
</dbReference>
<dbReference type="PANTHER" id="PTHR33360">
    <property type="entry name" value="TRANSPOSASE FOR INSERTION SEQUENCE ELEMENT IS200"/>
    <property type="match status" value="1"/>
</dbReference>
<dbReference type="SMART" id="SM01321">
    <property type="entry name" value="Y1_Tnp"/>
    <property type="match status" value="1"/>
</dbReference>
<reference evidence="2 3" key="1">
    <citation type="submission" date="2018-08" db="EMBL/GenBank/DDBJ databases">
        <title>A genome reference for cultivated species of the human gut microbiota.</title>
        <authorList>
            <person name="Zou Y."/>
            <person name="Xue W."/>
            <person name="Luo G."/>
        </authorList>
    </citation>
    <scope>NUCLEOTIDE SEQUENCE [LARGE SCALE GENOMIC DNA]</scope>
    <source>
        <strain evidence="2 3">AM18-2AC</strain>
    </source>
</reference>
<dbReference type="Proteomes" id="UP000284024">
    <property type="component" value="Unassembled WGS sequence"/>
</dbReference>
<dbReference type="EMBL" id="QRJH01000003">
    <property type="protein sequence ID" value="RHH19620.1"/>
    <property type="molecule type" value="Genomic_DNA"/>
</dbReference>
<name>A0A414W3A6_9FIRM</name>
<organism evidence="2 3">
    <name type="scientific">Blautia obeum</name>
    <dbReference type="NCBI Taxonomy" id="40520"/>
    <lineage>
        <taxon>Bacteria</taxon>
        <taxon>Bacillati</taxon>
        <taxon>Bacillota</taxon>
        <taxon>Clostridia</taxon>
        <taxon>Lachnospirales</taxon>
        <taxon>Lachnospiraceae</taxon>
        <taxon>Blautia</taxon>
    </lineage>
</organism>
<evidence type="ECO:0000313" key="2">
    <source>
        <dbReference type="EMBL" id="RHH19620.1"/>
    </source>
</evidence>
<dbReference type="NCBIfam" id="NF033573">
    <property type="entry name" value="transpos_IS200"/>
    <property type="match status" value="1"/>
</dbReference>
<dbReference type="Gene3D" id="3.30.70.1290">
    <property type="entry name" value="Transposase IS200-like"/>
    <property type="match status" value="1"/>
</dbReference>
<proteinExistence type="predicted"/>
<gene>
    <name evidence="2" type="primary">tnpA</name>
    <name evidence="2" type="ORF">DW222_07550</name>
</gene>
<protein>
    <submittedName>
        <fullName evidence="2">IS200/IS605 family transposase</fullName>
    </submittedName>
</protein>
<dbReference type="GO" id="GO:0006313">
    <property type="term" value="P:DNA transposition"/>
    <property type="evidence" value="ECO:0007669"/>
    <property type="project" value="InterPro"/>
</dbReference>
<comment type="caution">
    <text evidence="2">The sequence shown here is derived from an EMBL/GenBank/DDBJ whole genome shotgun (WGS) entry which is preliminary data.</text>
</comment>
<sequence length="138" mass="16317">MCMKENLIHYRTCVCNINYHMVWSVKYRRKILNPEIGEYLQELVQQIAEDKGFAVHLFECGEGDHVHCFVSAPPKLSITAIVKYLKGITGRKLFERFPEIRNQLWKGELWNHSYYVETIGSVSEENIRCYIEHQSKSY</sequence>
<accession>A0A414W3A6</accession>
<dbReference type="InterPro" id="IPR002686">
    <property type="entry name" value="Transposase_17"/>
</dbReference>
<evidence type="ECO:0000313" key="3">
    <source>
        <dbReference type="Proteomes" id="UP000284024"/>
    </source>
</evidence>
<dbReference type="GO" id="GO:0003677">
    <property type="term" value="F:DNA binding"/>
    <property type="evidence" value="ECO:0007669"/>
    <property type="project" value="InterPro"/>
</dbReference>
<dbReference type="AlphaFoldDB" id="A0A414W3A6"/>
<feature type="domain" description="Transposase IS200-like" evidence="1">
    <location>
        <begin position="14"/>
        <end position="134"/>
    </location>
</feature>